<evidence type="ECO:0000313" key="1">
    <source>
        <dbReference type="EMBL" id="GAD59194.1"/>
    </source>
</evidence>
<dbReference type="AlphaFoldDB" id="A0A8E0KLB6"/>
<gene>
    <name evidence="1" type="ORF">MBEBAB_1444</name>
</gene>
<protein>
    <submittedName>
        <fullName evidence="1">Uncharacterized protein</fullName>
    </submittedName>
</protein>
<proteinExistence type="predicted"/>
<accession>A0A8E0KLB6</accession>
<dbReference type="SUPFAM" id="SSF46785">
    <property type="entry name" value="Winged helix' DNA-binding domain"/>
    <property type="match status" value="1"/>
</dbReference>
<keyword evidence="2" id="KW-1185">Reference proteome</keyword>
<sequence length="107" mass="11742">MLRSAMARGFADLPSEKVLSGDLDALPTLWTNIRSIADSTSIPRETVRRKVNDLIKDGLVKRSGQLLTITPRAFPDSRFVVDKFIRLAAVSHATVEKLVENDAPPGV</sequence>
<name>A0A8E0KLB6_9CAUL</name>
<reference evidence="2" key="1">
    <citation type="journal article" date="2013" name="Genome Announc.">
        <title>Draft Genome Sequence of the Dimorphic Prosthecate Bacterium Brevundimonas abyssalis TAR-001T.</title>
        <authorList>
            <person name="Tsubouchi T."/>
            <person name="Nishi S."/>
            <person name="Usui K."/>
            <person name="Shimane Y."/>
            <person name="Takaki Y."/>
            <person name="Maruyama T."/>
            <person name="Hatada Y."/>
        </authorList>
    </citation>
    <scope>NUCLEOTIDE SEQUENCE [LARGE SCALE GENOMIC DNA]</scope>
    <source>
        <strain evidence="2">TAR-001</strain>
    </source>
</reference>
<dbReference type="EMBL" id="BATC01000020">
    <property type="protein sequence ID" value="GAD59194.1"/>
    <property type="molecule type" value="Genomic_DNA"/>
</dbReference>
<comment type="caution">
    <text evidence="1">The sequence shown here is derived from an EMBL/GenBank/DDBJ whole genome shotgun (WGS) entry which is preliminary data.</text>
</comment>
<evidence type="ECO:0000313" key="2">
    <source>
        <dbReference type="Proteomes" id="UP000016569"/>
    </source>
</evidence>
<dbReference type="Proteomes" id="UP000016569">
    <property type="component" value="Unassembled WGS sequence"/>
</dbReference>
<dbReference type="InterPro" id="IPR036390">
    <property type="entry name" value="WH_DNA-bd_sf"/>
</dbReference>
<organism evidence="1 2">
    <name type="scientific">Brevundimonas abyssalis TAR-001</name>
    <dbReference type="NCBI Taxonomy" id="1391729"/>
    <lineage>
        <taxon>Bacteria</taxon>
        <taxon>Pseudomonadati</taxon>
        <taxon>Pseudomonadota</taxon>
        <taxon>Alphaproteobacteria</taxon>
        <taxon>Caulobacterales</taxon>
        <taxon>Caulobacteraceae</taxon>
        <taxon>Brevundimonas</taxon>
    </lineage>
</organism>